<proteinExistence type="predicted"/>
<reference evidence="2" key="1">
    <citation type="submission" date="2021-10" db="EMBL/GenBank/DDBJ databases">
        <authorList>
            <person name="Lyu M."/>
            <person name="Wang X."/>
            <person name="Meng X."/>
            <person name="Xu K."/>
        </authorList>
    </citation>
    <scope>NUCLEOTIDE SEQUENCE</scope>
    <source>
        <strain evidence="2">A6</strain>
    </source>
</reference>
<sequence>MRRALAIATMMAMCVACSRTQAPAEGVDVANDASIAAPSTVASSDVNAPAHDKPTADTRVLYEAFRGGESFATLRDRFGASNVREQDVPGAEGEVERGVVLFPDDPTRRATLYFADATKLEGLALVRITDPESTWAIGDGIRMGTTLAELVAHNGGPIEFSGFGWDYGGAVAGYRGGKLEPNNAMAPQGGFRLAPRPGLPEDAALPLGDTTFSSDDVPALATDIVVGELTLSFPQSSNR</sequence>
<accession>A0ABS8JKF2</accession>
<organism evidence="2 3">
    <name type="scientific">Noviluteimonas lactosilytica</name>
    <dbReference type="NCBI Taxonomy" id="2888523"/>
    <lineage>
        <taxon>Bacteria</taxon>
        <taxon>Pseudomonadati</taxon>
        <taxon>Pseudomonadota</taxon>
        <taxon>Gammaproteobacteria</taxon>
        <taxon>Lysobacterales</taxon>
        <taxon>Lysobacteraceae</taxon>
        <taxon>Noviluteimonas</taxon>
    </lineage>
</organism>
<feature type="chain" id="PRO_5045522646" evidence="1">
    <location>
        <begin position="25"/>
        <end position="239"/>
    </location>
</feature>
<protein>
    <submittedName>
        <fullName evidence="2">Uncharacterized protein</fullName>
    </submittedName>
</protein>
<comment type="caution">
    <text evidence="2">The sequence shown here is derived from an EMBL/GenBank/DDBJ whole genome shotgun (WGS) entry which is preliminary data.</text>
</comment>
<feature type="signal peptide" evidence="1">
    <location>
        <begin position="1"/>
        <end position="24"/>
    </location>
</feature>
<dbReference type="RefSeq" id="WP_230527720.1">
    <property type="nucleotide sequence ID" value="NZ_JAJGAK010000003.1"/>
</dbReference>
<dbReference type="Proteomes" id="UP001165293">
    <property type="component" value="Unassembled WGS sequence"/>
</dbReference>
<gene>
    <name evidence="2" type="ORF">LK996_12685</name>
</gene>
<evidence type="ECO:0000313" key="2">
    <source>
        <dbReference type="EMBL" id="MCC8363928.1"/>
    </source>
</evidence>
<keyword evidence="1" id="KW-0732">Signal</keyword>
<name>A0ABS8JKF2_9GAMM</name>
<keyword evidence="3" id="KW-1185">Reference proteome</keyword>
<evidence type="ECO:0000313" key="3">
    <source>
        <dbReference type="Proteomes" id="UP001165293"/>
    </source>
</evidence>
<evidence type="ECO:0000256" key="1">
    <source>
        <dbReference type="SAM" id="SignalP"/>
    </source>
</evidence>
<dbReference type="EMBL" id="JAJGAK010000003">
    <property type="protein sequence ID" value="MCC8363928.1"/>
    <property type="molecule type" value="Genomic_DNA"/>
</dbReference>